<protein>
    <recommendedName>
        <fullName evidence="3">HTH cro/C1-type domain-containing protein</fullName>
    </recommendedName>
</protein>
<gene>
    <name evidence="1" type="ORF">D5H75_17510</name>
</gene>
<dbReference type="OrthoDB" id="4522476at2"/>
<proteinExistence type="predicted"/>
<reference evidence="1 2" key="1">
    <citation type="submission" date="2018-09" db="EMBL/GenBank/DDBJ databases">
        <title>YIM 75507 draft genome.</title>
        <authorList>
            <person name="Tang S."/>
            <person name="Feng Y."/>
        </authorList>
    </citation>
    <scope>NUCLEOTIDE SEQUENCE [LARGE SCALE GENOMIC DNA]</scope>
    <source>
        <strain evidence="1 2">YIM 75507</strain>
    </source>
</reference>
<dbReference type="Pfam" id="PF13560">
    <property type="entry name" value="HTH_31"/>
    <property type="match status" value="1"/>
</dbReference>
<evidence type="ECO:0008006" key="3">
    <source>
        <dbReference type="Google" id="ProtNLM"/>
    </source>
</evidence>
<accession>A0A3A4AV96</accession>
<comment type="caution">
    <text evidence="1">The sequence shown here is derived from an EMBL/GenBank/DDBJ whole genome shotgun (WGS) entry which is preliminary data.</text>
</comment>
<dbReference type="CDD" id="cd00093">
    <property type="entry name" value="HTH_XRE"/>
    <property type="match status" value="1"/>
</dbReference>
<dbReference type="SUPFAM" id="SSF47413">
    <property type="entry name" value="lambda repressor-like DNA-binding domains"/>
    <property type="match status" value="1"/>
</dbReference>
<name>A0A3A4AV96_9ACTN</name>
<dbReference type="GO" id="GO:0003677">
    <property type="term" value="F:DNA binding"/>
    <property type="evidence" value="ECO:0007669"/>
    <property type="project" value="InterPro"/>
</dbReference>
<evidence type="ECO:0000313" key="1">
    <source>
        <dbReference type="EMBL" id="RJL32195.1"/>
    </source>
</evidence>
<dbReference type="Proteomes" id="UP000265768">
    <property type="component" value="Unassembled WGS sequence"/>
</dbReference>
<dbReference type="AlphaFoldDB" id="A0A3A4AV96"/>
<dbReference type="RefSeq" id="WP_119927513.1">
    <property type="nucleotide sequence ID" value="NZ_QZEY01000005.1"/>
</dbReference>
<organism evidence="1 2">
    <name type="scientific">Bailinhaonella thermotolerans</name>
    <dbReference type="NCBI Taxonomy" id="1070861"/>
    <lineage>
        <taxon>Bacteria</taxon>
        <taxon>Bacillati</taxon>
        <taxon>Actinomycetota</taxon>
        <taxon>Actinomycetes</taxon>
        <taxon>Streptosporangiales</taxon>
        <taxon>Streptosporangiaceae</taxon>
        <taxon>Bailinhaonella</taxon>
    </lineage>
</organism>
<evidence type="ECO:0000313" key="2">
    <source>
        <dbReference type="Proteomes" id="UP000265768"/>
    </source>
</evidence>
<dbReference type="InterPro" id="IPR001387">
    <property type="entry name" value="Cro/C1-type_HTH"/>
</dbReference>
<keyword evidence="2" id="KW-1185">Reference proteome</keyword>
<sequence length="62" mass="7070">MPDGSTPDETTRRIGQNVRMFRRYRGLPIGTLVDLIGRSKGWLSQVENGKTRLRPVGCITRR</sequence>
<dbReference type="InterPro" id="IPR010982">
    <property type="entry name" value="Lambda_DNA-bd_dom_sf"/>
</dbReference>
<dbReference type="EMBL" id="QZEY01000005">
    <property type="protein sequence ID" value="RJL32195.1"/>
    <property type="molecule type" value="Genomic_DNA"/>
</dbReference>
<dbReference type="Gene3D" id="1.10.260.40">
    <property type="entry name" value="lambda repressor-like DNA-binding domains"/>
    <property type="match status" value="1"/>
</dbReference>